<sequence>MQFINTAENLRFDRAEFTFSSGEVHVEVYPPKEAEIYTLQMSICCLHRDWQVSSMAQIFNSHSQIFSTVEHLALEQSVHSWSAESRDEADRTEWRQLLELFTNVKTLRVNEGLVKQLSRSLRVDDGEHPLELLPLLQELTHPFSREADDAFASFFDVRQNAGRPVTQFHPIPSLFSCSSSPGLSTLSEVMSGNCEAGGDLDT</sequence>
<evidence type="ECO:0000313" key="1">
    <source>
        <dbReference type="EMBL" id="KAF8467922.1"/>
    </source>
</evidence>
<gene>
    <name evidence="1" type="ORF">DFH94DRAFT_777384</name>
</gene>
<dbReference type="Proteomes" id="UP000759537">
    <property type="component" value="Unassembled WGS sequence"/>
</dbReference>
<name>A0A9P5JXQ2_9AGAM</name>
<evidence type="ECO:0000313" key="2">
    <source>
        <dbReference type="Proteomes" id="UP000759537"/>
    </source>
</evidence>
<dbReference type="EMBL" id="WHVB01000034">
    <property type="protein sequence ID" value="KAF8467922.1"/>
    <property type="molecule type" value="Genomic_DNA"/>
</dbReference>
<dbReference type="AlphaFoldDB" id="A0A9P5JXQ2"/>
<protein>
    <submittedName>
        <fullName evidence="1">Uncharacterized protein</fullName>
    </submittedName>
</protein>
<reference evidence="1" key="2">
    <citation type="journal article" date="2020" name="Nat. Commun.">
        <title>Large-scale genome sequencing of mycorrhizal fungi provides insights into the early evolution of symbiotic traits.</title>
        <authorList>
            <person name="Miyauchi S."/>
            <person name="Kiss E."/>
            <person name="Kuo A."/>
            <person name="Drula E."/>
            <person name="Kohler A."/>
            <person name="Sanchez-Garcia M."/>
            <person name="Morin E."/>
            <person name="Andreopoulos B."/>
            <person name="Barry K.W."/>
            <person name="Bonito G."/>
            <person name="Buee M."/>
            <person name="Carver A."/>
            <person name="Chen C."/>
            <person name="Cichocki N."/>
            <person name="Clum A."/>
            <person name="Culley D."/>
            <person name="Crous P.W."/>
            <person name="Fauchery L."/>
            <person name="Girlanda M."/>
            <person name="Hayes R.D."/>
            <person name="Keri Z."/>
            <person name="LaButti K."/>
            <person name="Lipzen A."/>
            <person name="Lombard V."/>
            <person name="Magnuson J."/>
            <person name="Maillard F."/>
            <person name="Murat C."/>
            <person name="Nolan M."/>
            <person name="Ohm R.A."/>
            <person name="Pangilinan J."/>
            <person name="Pereira M.F."/>
            <person name="Perotto S."/>
            <person name="Peter M."/>
            <person name="Pfister S."/>
            <person name="Riley R."/>
            <person name="Sitrit Y."/>
            <person name="Stielow J.B."/>
            <person name="Szollosi G."/>
            <person name="Zifcakova L."/>
            <person name="Stursova M."/>
            <person name="Spatafora J.W."/>
            <person name="Tedersoo L."/>
            <person name="Vaario L.M."/>
            <person name="Yamada A."/>
            <person name="Yan M."/>
            <person name="Wang P."/>
            <person name="Xu J."/>
            <person name="Bruns T."/>
            <person name="Baldrian P."/>
            <person name="Vilgalys R."/>
            <person name="Dunand C."/>
            <person name="Henrissat B."/>
            <person name="Grigoriev I.V."/>
            <person name="Hibbett D."/>
            <person name="Nagy L.G."/>
            <person name="Martin F.M."/>
        </authorList>
    </citation>
    <scope>NUCLEOTIDE SEQUENCE</scope>
    <source>
        <strain evidence="1">Prilba</strain>
    </source>
</reference>
<dbReference type="OrthoDB" id="3151602at2759"/>
<accession>A0A9P5JXQ2</accession>
<reference evidence="1" key="1">
    <citation type="submission" date="2019-10" db="EMBL/GenBank/DDBJ databases">
        <authorList>
            <consortium name="DOE Joint Genome Institute"/>
            <person name="Kuo A."/>
            <person name="Miyauchi S."/>
            <person name="Kiss E."/>
            <person name="Drula E."/>
            <person name="Kohler A."/>
            <person name="Sanchez-Garcia M."/>
            <person name="Andreopoulos B."/>
            <person name="Barry K.W."/>
            <person name="Bonito G."/>
            <person name="Buee M."/>
            <person name="Carver A."/>
            <person name="Chen C."/>
            <person name="Cichocki N."/>
            <person name="Clum A."/>
            <person name="Culley D."/>
            <person name="Crous P.W."/>
            <person name="Fauchery L."/>
            <person name="Girlanda M."/>
            <person name="Hayes R."/>
            <person name="Keri Z."/>
            <person name="LaButti K."/>
            <person name="Lipzen A."/>
            <person name="Lombard V."/>
            <person name="Magnuson J."/>
            <person name="Maillard F."/>
            <person name="Morin E."/>
            <person name="Murat C."/>
            <person name="Nolan M."/>
            <person name="Ohm R."/>
            <person name="Pangilinan J."/>
            <person name="Pereira M."/>
            <person name="Perotto S."/>
            <person name="Peter M."/>
            <person name="Riley R."/>
            <person name="Sitrit Y."/>
            <person name="Stielow B."/>
            <person name="Szollosi G."/>
            <person name="Zifcakova L."/>
            <person name="Stursova M."/>
            <person name="Spatafora J.W."/>
            <person name="Tedersoo L."/>
            <person name="Vaario L.-M."/>
            <person name="Yamada A."/>
            <person name="Yan M."/>
            <person name="Wang P."/>
            <person name="Xu J."/>
            <person name="Bruns T."/>
            <person name="Baldrian P."/>
            <person name="Vilgalys R."/>
            <person name="Henrissat B."/>
            <person name="Grigoriev I.V."/>
            <person name="Hibbett D."/>
            <person name="Nagy L.G."/>
            <person name="Martin F.M."/>
        </authorList>
    </citation>
    <scope>NUCLEOTIDE SEQUENCE</scope>
    <source>
        <strain evidence="1">Prilba</strain>
    </source>
</reference>
<organism evidence="1 2">
    <name type="scientific">Russula ochroleuca</name>
    <dbReference type="NCBI Taxonomy" id="152965"/>
    <lineage>
        <taxon>Eukaryota</taxon>
        <taxon>Fungi</taxon>
        <taxon>Dikarya</taxon>
        <taxon>Basidiomycota</taxon>
        <taxon>Agaricomycotina</taxon>
        <taxon>Agaricomycetes</taxon>
        <taxon>Russulales</taxon>
        <taxon>Russulaceae</taxon>
        <taxon>Russula</taxon>
    </lineage>
</organism>
<proteinExistence type="predicted"/>
<keyword evidence="2" id="KW-1185">Reference proteome</keyword>
<comment type="caution">
    <text evidence="1">The sequence shown here is derived from an EMBL/GenBank/DDBJ whole genome shotgun (WGS) entry which is preliminary data.</text>
</comment>